<comment type="caution">
    <text evidence="1">The sequence shown here is derived from an EMBL/GenBank/DDBJ whole genome shotgun (WGS) entry which is preliminary data.</text>
</comment>
<gene>
    <name evidence="1" type="ORF">LTS18_011909</name>
</gene>
<name>A0ACC3DCW9_9PEZI</name>
<protein>
    <submittedName>
        <fullName evidence="1">Uncharacterized protein</fullName>
    </submittedName>
</protein>
<proteinExistence type="predicted"/>
<accession>A0ACC3DCW9</accession>
<keyword evidence="2" id="KW-1185">Reference proteome</keyword>
<sequence length="377" mass="41925">MTEPRRVSQASEQERSSIPRSASPLKRHNQQSQLSLSAIPEAVRPRPRTRLVIGEDGRARTETDPSDDLPKSSQSSRARYSMMWDDKDSESETDIDDTYVNSRPPSFALPAPDAERQAKHARVGSDADPFPRPSSVASLSRLSFNNNNNNNKPRSSSSSLARKKSLKDSRRHSSFLNFPGSFENFVPELDSPEKLDENASEAQLALKRVMEDRMRRQELNPSPQDVLKAHNQRWSMQSAELAKLTSLPHLPPPTSDPFVAYQNVSPTTFSAFSPNPNAAPMTNHSSRSAEDTRCVCGLSDTDGGMMIQCESCTKWLHARCVGIQEHNIPPVYVCIFCTGATPVARGGRIRAPSFQSMQQAQGWPQASPLGHRSTWRQ</sequence>
<dbReference type="Proteomes" id="UP001186974">
    <property type="component" value="Unassembled WGS sequence"/>
</dbReference>
<dbReference type="EMBL" id="JAWDJW010006337">
    <property type="protein sequence ID" value="KAK3065386.1"/>
    <property type="molecule type" value="Genomic_DNA"/>
</dbReference>
<organism evidence="1 2">
    <name type="scientific">Coniosporium uncinatum</name>
    <dbReference type="NCBI Taxonomy" id="93489"/>
    <lineage>
        <taxon>Eukaryota</taxon>
        <taxon>Fungi</taxon>
        <taxon>Dikarya</taxon>
        <taxon>Ascomycota</taxon>
        <taxon>Pezizomycotina</taxon>
        <taxon>Dothideomycetes</taxon>
        <taxon>Dothideomycetes incertae sedis</taxon>
        <taxon>Coniosporium</taxon>
    </lineage>
</organism>
<evidence type="ECO:0000313" key="2">
    <source>
        <dbReference type="Proteomes" id="UP001186974"/>
    </source>
</evidence>
<evidence type="ECO:0000313" key="1">
    <source>
        <dbReference type="EMBL" id="KAK3065386.1"/>
    </source>
</evidence>
<reference evidence="1" key="1">
    <citation type="submission" date="2024-09" db="EMBL/GenBank/DDBJ databases">
        <title>Black Yeasts Isolated from many extreme environments.</title>
        <authorList>
            <person name="Coleine C."/>
            <person name="Stajich J.E."/>
            <person name="Selbmann L."/>
        </authorList>
    </citation>
    <scope>NUCLEOTIDE SEQUENCE</scope>
    <source>
        <strain evidence="1">CCFEE 5737</strain>
    </source>
</reference>